<dbReference type="AlphaFoldDB" id="A0ABD1QG06"/>
<name>A0ABD1QG06_9LAMI</name>
<proteinExistence type="predicted"/>
<gene>
    <name evidence="1" type="ORF">Adt_35254</name>
</gene>
<reference evidence="2" key="1">
    <citation type="submission" date="2024-07" db="EMBL/GenBank/DDBJ databases">
        <title>Two chromosome-level genome assemblies of Korean endemic species Abeliophyllum distichum and Forsythia ovata (Oleaceae).</title>
        <authorList>
            <person name="Jang H."/>
        </authorList>
    </citation>
    <scope>NUCLEOTIDE SEQUENCE [LARGE SCALE GENOMIC DNA]</scope>
</reference>
<sequence>MAYGAEVIIHVEVGIPSPRCLHFDEVANSDLHRANLDLQDKRHADSQLRLVVYQQKMTRYYNSSVRNRSFRVNDFVLKKVFQENIEVGVGTVGPTWEGALQDYRRSTAWNLQVRRLRGKGNKTPLEYRPPAAIPPIVLISATYLSSIVSGVTRHHAFYY</sequence>
<dbReference type="PANTHER" id="PTHR48475:SF2">
    <property type="entry name" value="RIBONUCLEASE H"/>
    <property type="match status" value="1"/>
</dbReference>
<comment type="caution">
    <text evidence="1">The sequence shown here is derived from an EMBL/GenBank/DDBJ whole genome shotgun (WGS) entry which is preliminary data.</text>
</comment>
<keyword evidence="2" id="KW-1185">Reference proteome</keyword>
<dbReference type="Proteomes" id="UP001604336">
    <property type="component" value="Unassembled WGS sequence"/>
</dbReference>
<organism evidence="1 2">
    <name type="scientific">Abeliophyllum distichum</name>
    <dbReference type="NCBI Taxonomy" id="126358"/>
    <lineage>
        <taxon>Eukaryota</taxon>
        <taxon>Viridiplantae</taxon>
        <taxon>Streptophyta</taxon>
        <taxon>Embryophyta</taxon>
        <taxon>Tracheophyta</taxon>
        <taxon>Spermatophyta</taxon>
        <taxon>Magnoliopsida</taxon>
        <taxon>eudicotyledons</taxon>
        <taxon>Gunneridae</taxon>
        <taxon>Pentapetalae</taxon>
        <taxon>asterids</taxon>
        <taxon>lamiids</taxon>
        <taxon>Lamiales</taxon>
        <taxon>Oleaceae</taxon>
        <taxon>Forsythieae</taxon>
        <taxon>Abeliophyllum</taxon>
    </lineage>
</organism>
<accession>A0ABD1QG06</accession>
<dbReference type="EMBL" id="JBFOLK010000011">
    <property type="protein sequence ID" value="KAL2474518.1"/>
    <property type="molecule type" value="Genomic_DNA"/>
</dbReference>
<evidence type="ECO:0000313" key="2">
    <source>
        <dbReference type="Proteomes" id="UP001604336"/>
    </source>
</evidence>
<evidence type="ECO:0000313" key="1">
    <source>
        <dbReference type="EMBL" id="KAL2474518.1"/>
    </source>
</evidence>
<protein>
    <submittedName>
        <fullName evidence="1">Ribonuclease H</fullName>
    </submittedName>
</protein>
<dbReference type="PANTHER" id="PTHR48475">
    <property type="entry name" value="RIBONUCLEASE H"/>
    <property type="match status" value="1"/>
</dbReference>